<dbReference type="Pfam" id="PF04199">
    <property type="entry name" value="Cyclase"/>
    <property type="match status" value="1"/>
</dbReference>
<dbReference type="AlphaFoldDB" id="A0A3N6MAA1"/>
<name>A0A3N6MAA1_NATCH</name>
<comment type="caution">
    <text evidence="1">The sequence shown here is derived from an EMBL/GenBank/DDBJ whole genome shotgun (WGS) entry which is preliminary data.</text>
</comment>
<dbReference type="SUPFAM" id="SSF102198">
    <property type="entry name" value="Putative cyclase"/>
    <property type="match status" value="1"/>
</dbReference>
<keyword evidence="2" id="KW-1185">Reference proteome</keyword>
<proteinExistence type="predicted"/>
<dbReference type="EMBL" id="REFZ01000009">
    <property type="protein sequence ID" value="RQG99397.1"/>
    <property type="molecule type" value="Genomic_DNA"/>
</dbReference>
<gene>
    <name evidence="1" type="ORF">EA472_14325</name>
</gene>
<dbReference type="PANTHER" id="PTHR31118:SF12">
    <property type="entry name" value="CYCLASE-LIKE PROTEIN 2"/>
    <property type="match status" value="1"/>
</dbReference>
<dbReference type="InterPro" id="IPR007325">
    <property type="entry name" value="KFase/CYL"/>
</dbReference>
<dbReference type="InterPro" id="IPR037175">
    <property type="entry name" value="KFase_sf"/>
</dbReference>
<protein>
    <submittedName>
        <fullName evidence="1">Cyclase family protein</fullName>
    </submittedName>
</protein>
<dbReference type="PANTHER" id="PTHR31118">
    <property type="entry name" value="CYCLASE-LIKE PROTEIN 2"/>
    <property type="match status" value="1"/>
</dbReference>
<dbReference type="GO" id="GO:0019441">
    <property type="term" value="P:L-tryptophan catabolic process to kynurenine"/>
    <property type="evidence" value="ECO:0007669"/>
    <property type="project" value="InterPro"/>
</dbReference>
<reference evidence="1 2" key="1">
    <citation type="submission" date="2018-10" db="EMBL/GenBank/DDBJ databases">
        <title>Natrarchaeobius chitinivorans gen. nov., sp. nov., and Natrarchaeobius haloalkaliphilus sp. nov., alkaliphilic, chitin-utilizing haloarchaea from hypersaline alkaline lakes.</title>
        <authorList>
            <person name="Sorokin D.Y."/>
            <person name="Elcheninov A.G."/>
            <person name="Kostrikina N.A."/>
            <person name="Bale N.J."/>
            <person name="Sinninghe Damste J.S."/>
            <person name="Khijniak T.V."/>
            <person name="Kublanov I.V."/>
            <person name="Toshchakov S.V."/>
        </authorList>
    </citation>
    <scope>NUCLEOTIDE SEQUENCE [LARGE SCALE GENOMIC DNA]</scope>
    <source>
        <strain evidence="1 2">AArcht7</strain>
    </source>
</reference>
<dbReference type="Proteomes" id="UP000281431">
    <property type="component" value="Unassembled WGS sequence"/>
</dbReference>
<evidence type="ECO:0000313" key="1">
    <source>
        <dbReference type="EMBL" id="RQG99397.1"/>
    </source>
</evidence>
<accession>A0A3N6MAA1</accession>
<evidence type="ECO:0000313" key="2">
    <source>
        <dbReference type="Proteomes" id="UP000281431"/>
    </source>
</evidence>
<dbReference type="GO" id="GO:0004061">
    <property type="term" value="F:arylformamidase activity"/>
    <property type="evidence" value="ECO:0007669"/>
    <property type="project" value="InterPro"/>
</dbReference>
<organism evidence="1 2">
    <name type="scientific">Natrarchaeobius chitinivorans</name>
    <dbReference type="NCBI Taxonomy" id="1679083"/>
    <lineage>
        <taxon>Archaea</taxon>
        <taxon>Methanobacteriati</taxon>
        <taxon>Methanobacteriota</taxon>
        <taxon>Stenosarchaea group</taxon>
        <taxon>Halobacteria</taxon>
        <taxon>Halobacteriales</taxon>
        <taxon>Natrialbaceae</taxon>
        <taxon>Natrarchaeobius</taxon>
    </lineage>
</organism>
<dbReference type="Gene3D" id="3.50.30.50">
    <property type="entry name" value="Putative cyclase"/>
    <property type="match status" value="1"/>
</dbReference>
<sequence>MKAFDSLEQIDLSLGIVPDSDSEPWKPHVDYWDHEGGAERLAQNLRESGYGDITADDFPGGSGLAWEEVTAIPHTGTHVDAPWHYGPESEGETSKTIDELPTDWFCGEAVVLDFTWKDNGTEIQPHEIDEQLETIDHTLSAGEIVLIETGADELWGSPEYLTDFPGMGAEATKHLVNQGVKVIGIDAYGFDKPFETMGERYKETQDNSELWPAHLAGREAEYCQIEKMANFDELPRRTGVHLVTYPIKIENASAGWARPVAFV</sequence>
<dbReference type="OrthoDB" id="9014at2157"/>